<dbReference type="Proteomes" id="UP000829720">
    <property type="component" value="Unassembled WGS sequence"/>
</dbReference>
<dbReference type="GO" id="GO:0097730">
    <property type="term" value="C:non-motile cilium"/>
    <property type="evidence" value="ECO:0007669"/>
    <property type="project" value="TreeGrafter"/>
</dbReference>
<dbReference type="GO" id="GO:1905515">
    <property type="term" value="P:non-motile cilium assembly"/>
    <property type="evidence" value="ECO:0007669"/>
    <property type="project" value="TreeGrafter"/>
</dbReference>
<dbReference type="GO" id="GO:0060170">
    <property type="term" value="C:ciliary membrane"/>
    <property type="evidence" value="ECO:0007669"/>
    <property type="project" value="TreeGrafter"/>
</dbReference>
<dbReference type="GO" id="GO:0005525">
    <property type="term" value="F:GTP binding"/>
    <property type="evidence" value="ECO:0007669"/>
    <property type="project" value="UniProtKB-KW"/>
</dbReference>
<evidence type="ECO:0000256" key="2">
    <source>
        <dbReference type="ARBA" id="ARBA00023134"/>
    </source>
</evidence>
<feature type="compositionally biased region" description="Basic and acidic residues" evidence="4">
    <location>
        <begin position="220"/>
        <end position="275"/>
    </location>
</feature>
<sequence>MVAAVQPPAEHAQPDDQLLWMDLQIPGTYKTSNGVDSWLGKCRKNICGAGILKVPLEEKGSSERCVCTELRVENFLVSILDISGSSTASGAWRDYCGMAHGIIFVVDSSNRTQTREAKDFVVDLLKHPRVAGKPLLVLANKQDKVDAMLCSELIDALSLEKLISQSQSLCHVEPCSALLDARRRSDRRTLHGLRWLLRAVRLDYHELCARIAHDGSQPMSHEEREKGRHKVAERGQSKAKEAKVSRKTQRERIRPPKRMEKKTLRSKSEKMEKMQPLRNILNKPVDLSDTFDLYRKTVLALNAKREQDNEARAGM</sequence>
<evidence type="ECO:0000256" key="4">
    <source>
        <dbReference type="SAM" id="MobiDB-lite"/>
    </source>
</evidence>
<evidence type="ECO:0000313" key="5">
    <source>
        <dbReference type="EMBL" id="KAI1902664.1"/>
    </source>
</evidence>
<dbReference type="Gene3D" id="3.40.50.300">
    <property type="entry name" value="P-loop containing nucleotide triphosphate hydrolases"/>
    <property type="match status" value="1"/>
</dbReference>
<dbReference type="GO" id="GO:0097500">
    <property type="term" value="P:receptor localization to non-motile cilium"/>
    <property type="evidence" value="ECO:0007669"/>
    <property type="project" value="TreeGrafter"/>
</dbReference>
<accession>A0A8T3E3V7</accession>
<evidence type="ECO:0000313" key="6">
    <source>
        <dbReference type="Proteomes" id="UP000829720"/>
    </source>
</evidence>
<dbReference type="SUPFAM" id="SSF52540">
    <property type="entry name" value="P-loop containing nucleoside triphosphate hydrolases"/>
    <property type="match status" value="1"/>
</dbReference>
<gene>
    <name evidence="5" type="ORF">AGOR_G00018310</name>
</gene>
<dbReference type="EMBL" id="JAERUA010000002">
    <property type="protein sequence ID" value="KAI1902664.1"/>
    <property type="molecule type" value="Genomic_DNA"/>
</dbReference>
<keyword evidence="2 3" id="KW-0342">GTP-binding</keyword>
<dbReference type="Pfam" id="PF00025">
    <property type="entry name" value="Arf"/>
    <property type="match status" value="1"/>
</dbReference>
<comment type="caution">
    <text evidence="5">The sequence shown here is derived from an EMBL/GenBank/DDBJ whole genome shotgun (WGS) entry which is preliminary data.</text>
</comment>
<dbReference type="AlphaFoldDB" id="A0A8T3E3V7"/>
<organism evidence="5 6">
    <name type="scientific">Albula goreensis</name>
    <dbReference type="NCBI Taxonomy" id="1534307"/>
    <lineage>
        <taxon>Eukaryota</taxon>
        <taxon>Metazoa</taxon>
        <taxon>Chordata</taxon>
        <taxon>Craniata</taxon>
        <taxon>Vertebrata</taxon>
        <taxon>Euteleostomi</taxon>
        <taxon>Actinopterygii</taxon>
        <taxon>Neopterygii</taxon>
        <taxon>Teleostei</taxon>
        <taxon>Albuliformes</taxon>
        <taxon>Albulidae</taxon>
        <taxon>Albula</taxon>
    </lineage>
</organism>
<keyword evidence="6" id="KW-1185">Reference proteome</keyword>
<dbReference type="GO" id="GO:0003924">
    <property type="term" value="F:GTPase activity"/>
    <property type="evidence" value="ECO:0007669"/>
    <property type="project" value="InterPro"/>
</dbReference>
<dbReference type="OrthoDB" id="14717at2759"/>
<dbReference type="InterPro" id="IPR027417">
    <property type="entry name" value="P-loop_NTPase"/>
</dbReference>
<dbReference type="SMART" id="SM00177">
    <property type="entry name" value="ARF"/>
    <property type="match status" value="1"/>
</dbReference>
<protein>
    <recommendedName>
        <fullName evidence="7">ADP-ribosylation factor-like protein 13B</fullName>
    </recommendedName>
</protein>
<feature type="region of interest" description="Disordered" evidence="4">
    <location>
        <begin position="215"/>
        <end position="277"/>
    </location>
</feature>
<evidence type="ECO:0000256" key="3">
    <source>
        <dbReference type="PIRSR" id="PIRSR606689-1"/>
    </source>
</evidence>
<dbReference type="InterPro" id="IPR051995">
    <property type="entry name" value="Ciliary_GTPase"/>
</dbReference>
<dbReference type="InterPro" id="IPR006689">
    <property type="entry name" value="Small_GTPase_ARF/SAR"/>
</dbReference>
<feature type="binding site" evidence="3">
    <location>
        <begin position="140"/>
        <end position="143"/>
    </location>
    <ligand>
        <name>GTP</name>
        <dbReference type="ChEBI" id="CHEBI:37565"/>
    </ligand>
</feature>
<evidence type="ECO:0008006" key="7">
    <source>
        <dbReference type="Google" id="ProtNLM"/>
    </source>
</evidence>
<keyword evidence="1 3" id="KW-0547">Nucleotide-binding</keyword>
<dbReference type="PROSITE" id="PS51417">
    <property type="entry name" value="ARF"/>
    <property type="match status" value="1"/>
</dbReference>
<dbReference type="PANTHER" id="PTHR46090:SF4">
    <property type="entry name" value="ADP RIBOSYLATION FACTOR LIKE GTPASE 13A"/>
    <property type="match status" value="1"/>
</dbReference>
<name>A0A8T3E3V7_9TELE</name>
<evidence type="ECO:0000256" key="1">
    <source>
        <dbReference type="ARBA" id="ARBA00022741"/>
    </source>
</evidence>
<dbReference type="PANTHER" id="PTHR46090">
    <property type="entry name" value="ADP-RIBOSYLATION FACTOR-LIKE PROTEIN 13B"/>
    <property type="match status" value="1"/>
</dbReference>
<reference evidence="5" key="1">
    <citation type="submission" date="2021-01" db="EMBL/GenBank/DDBJ databases">
        <authorList>
            <person name="Zahm M."/>
            <person name="Roques C."/>
            <person name="Cabau C."/>
            <person name="Klopp C."/>
            <person name="Donnadieu C."/>
            <person name="Jouanno E."/>
            <person name="Lampietro C."/>
            <person name="Louis A."/>
            <person name="Herpin A."/>
            <person name="Echchiki A."/>
            <person name="Berthelot C."/>
            <person name="Parey E."/>
            <person name="Roest-Crollius H."/>
            <person name="Braasch I."/>
            <person name="Postlethwait J."/>
            <person name="Bobe J."/>
            <person name="Montfort J."/>
            <person name="Bouchez O."/>
            <person name="Begum T."/>
            <person name="Mejri S."/>
            <person name="Adams A."/>
            <person name="Chen W.-J."/>
            <person name="Guiguen Y."/>
        </authorList>
    </citation>
    <scope>NUCLEOTIDE SEQUENCE</scope>
    <source>
        <tissue evidence="5">Blood</tissue>
    </source>
</reference>
<proteinExistence type="predicted"/>
<feature type="binding site" evidence="3">
    <location>
        <position position="84"/>
    </location>
    <ligand>
        <name>GTP</name>
        <dbReference type="ChEBI" id="CHEBI:37565"/>
    </ligand>
</feature>